<dbReference type="PANTHER" id="PTHR43798:SF24">
    <property type="entry name" value="CIS-3-ALKYL-4-ALKYLOXETAN-2-ONE DECARBOXYLASE"/>
    <property type="match status" value="1"/>
</dbReference>
<organism evidence="2 3">
    <name type="scientific">Limnospira platensis NIES-46</name>
    <dbReference type="NCBI Taxonomy" id="1236695"/>
    <lineage>
        <taxon>Bacteria</taxon>
        <taxon>Bacillati</taxon>
        <taxon>Cyanobacteriota</taxon>
        <taxon>Cyanophyceae</taxon>
        <taxon>Oscillatoriophycideae</taxon>
        <taxon>Oscillatoriales</taxon>
        <taxon>Sirenicapillariaceae</taxon>
        <taxon>Limnospira</taxon>
    </lineage>
</organism>
<dbReference type="InterPro" id="IPR050266">
    <property type="entry name" value="AB_hydrolase_sf"/>
</dbReference>
<accession>A0A5M3T893</accession>
<dbReference type="Proteomes" id="UP000326169">
    <property type="component" value="Unassembled WGS sequence"/>
</dbReference>
<keyword evidence="2" id="KW-0378">Hydrolase</keyword>
<feature type="domain" description="AB hydrolase-1" evidence="1">
    <location>
        <begin position="6"/>
        <end position="106"/>
    </location>
</feature>
<reference evidence="2 3" key="1">
    <citation type="journal article" date="2019" name="J Genomics">
        <title>The Draft Genome of a Hydrogen-producing Cyanobacterium, Arthrospira platensis NIES-46.</title>
        <authorList>
            <person name="Suzuki S."/>
            <person name="Yamaguchi H."/>
            <person name="Kawachi M."/>
        </authorList>
    </citation>
    <scope>NUCLEOTIDE SEQUENCE [LARGE SCALE GENOMIC DNA]</scope>
    <source>
        <strain evidence="2 3">NIES-46</strain>
    </source>
</reference>
<evidence type="ECO:0000313" key="2">
    <source>
        <dbReference type="EMBL" id="GCE94026.1"/>
    </source>
</evidence>
<dbReference type="InterPro" id="IPR000639">
    <property type="entry name" value="Epox_hydrolase-like"/>
</dbReference>
<dbReference type="PANTHER" id="PTHR43798">
    <property type="entry name" value="MONOACYLGLYCEROL LIPASE"/>
    <property type="match status" value="1"/>
</dbReference>
<comment type="caution">
    <text evidence="2">The sequence shown here is derived from an EMBL/GenBank/DDBJ whole genome shotgun (WGS) entry which is preliminary data.</text>
</comment>
<evidence type="ECO:0000313" key="3">
    <source>
        <dbReference type="Proteomes" id="UP000326169"/>
    </source>
</evidence>
<dbReference type="Gene3D" id="3.40.50.1820">
    <property type="entry name" value="alpha/beta hydrolase"/>
    <property type="match status" value="1"/>
</dbReference>
<dbReference type="GO" id="GO:0016787">
    <property type="term" value="F:hydrolase activity"/>
    <property type="evidence" value="ECO:0007669"/>
    <property type="project" value="UniProtKB-KW"/>
</dbReference>
<keyword evidence="3" id="KW-1185">Reference proteome</keyword>
<gene>
    <name evidence="2" type="ORF">NIES46_20780</name>
</gene>
<dbReference type="PRINTS" id="PR00412">
    <property type="entry name" value="EPOXHYDRLASE"/>
</dbReference>
<protein>
    <submittedName>
        <fullName evidence="2">Hydrolase</fullName>
    </submittedName>
</protein>
<evidence type="ECO:0000259" key="1">
    <source>
        <dbReference type="Pfam" id="PF00561"/>
    </source>
</evidence>
<dbReference type="SUPFAM" id="SSF53474">
    <property type="entry name" value="alpha/beta-Hydrolases"/>
    <property type="match status" value="1"/>
</dbReference>
<proteinExistence type="predicted"/>
<dbReference type="InterPro" id="IPR000073">
    <property type="entry name" value="AB_hydrolase_1"/>
</dbReference>
<name>A0A5M3T893_LIMPL</name>
<sequence length="247" mass="27903">MSVFTDHLSQNYQTIAPDLRGYGKSQVKQPFEMTDHLEDIEQLLDGLKIDKCLIIGWSLGGILALELALRNPERFTGLILVATSGYPRGNHPPISWVDNLLTGIAGMINWIWPGNQWNINFFGKRSLFRYLIQQHTPTAYKYIAKQATPAYLQTSRPATIALRQALKNRYNRLAELGNISCDCLILAGECDRHITAISSQKTAANLPNSQFNCYPNTAHLFPWEIPDQVITDIDNWIKNHPNIVDIG</sequence>
<dbReference type="EMBL" id="BIMW01000089">
    <property type="protein sequence ID" value="GCE94026.1"/>
    <property type="molecule type" value="Genomic_DNA"/>
</dbReference>
<dbReference type="PRINTS" id="PR00111">
    <property type="entry name" value="ABHYDROLASE"/>
</dbReference>
<dbReference type="InterPro" id="IPR029058">
    <property type="entry name" value="AB_hydrolase_fold"/>
</dbReference>
<dbReference type="Pfam" id="PF00561">
    <property type="entry name" value="Abhydrolase_1"/>
    <property type="match status" value="1"/>
</dbReference>